<evidence type="ECO:0000256" key="4">
    <source>
        <dbReference type="ARBA" id="ARBA00022475"/>
    </source>
</evidence>
<dbReference type="InterPro" id="IPR017871">
    <property type="entry name" value="ABC_transporter-like_CS"/>
</dbReference>
<dbReference type="SUPFAM" id="SSF52540">
    <property type="entry name" value="P-loop containing nucleoside triphosphate hydrolases"/>
    <property type="match status" value="1"/>
</dbReference>
<gene>
    <name evidence="9" type="ORF">GCM10007923_38850</name>
</gene>
<dbReference type="PROSITE" id="PS50893">
    <property type="entry name" value="ABC_TRANSPORTER_2"/>
    <property type="match status" value="1"/>
</dbReference>
<keyword evidence="3" id="KW-0813">Transport</keyword>
<dbReference type="Pfam" id="PF00005">
    <property type="entry name" value="ABC_tran"/>
    <property type="match status" value="1"/>
</dbReference>
<dbReference type="CDD" id="cd03259">
    <property type="entry name" value="ABC_Carb_Solutes_like"/>
    <property type="match status" value="1"/>
</dbReference>
<comment type="similarity">
    <text evidence="2">Belongs to the ABC transporter superfamily.</text>
</comment>
<proteinExistence type="inferred from homology"/>
<organism evidence="9 10">
    <name type="scientific">Shinella yambaruensis</name>
    <dbReference type="NCBI Taxonomy" id="415996"/>
    <lineage>
        <taxon>Bacteria</taxon>
        <taxon>Pseudomonadati</taxon>
        <taxon>Pseudomonadota</taxon>
        <taxon>Alphaproteobacteria</taxon>
        <taxon>Hyphomicrobiales</taxon>
        <taxon>Rhizobiaceae</taxon>
        <taxon>Shinella</taxon>
    </lineage>
</organism>
<keyword evidence="10" id="KW-1185">Reference proteome</keyword>
<evidence type="ECO:0000256" key="6">
    <source>
        <dbReference type="ARBA" id="ARBA00022840"/>
    </source>
</evidence>
<keyword evidence="5" id="KW-0547">Nucleotide-binding</keyword>
<comment type="caution">
    <text evidence="9">The sequence shown here is derived from an EMBL/GenBank/DDBJ whole genome shotgun (WGS) entry which is preliminary data.</text>
</comment>
<dbReference type="InterPro" id="IPR003593">
    <property type="entry name" value="AAA+_ATPase"/>
</dbReference>
<dbReference type="Proteomes" id="UP001156702">
    <property type="component" value="Unassembled WGS sequence"/>
</dbReference>
<sequence length="366" mass="38981">MNALATGAADAIQIRNLVKRFGAFTAVKDVDISVPPGAFLVLVGPSGCGKSTLLRMLAGLESPSEGEIAFVGQTVSSGAGGVIADAGRRNAGLVFQSYALWPHMTVAGNIAWPLKVARWPREKRERRVREVLALLGIDALAERYPAEISGGQQQRVAIARTIAPEPSILLFDEPLSNLDAKLRIEMRSELMRIHRATGATSVYVTHDQVEAMTMATHVAVLNNGRVEQFGKPIDLLRNPQTTFVATFLGTPPANLLPVRREGDALLFNDLALAPAALAGGRAEVQLLYRAEDVGVGVVAGMPSLTARFAEAAPIAGRTMVTAMIGELRITGMADGYFTATPGEPIPLSFIRTPDAVFAATGERIHQ</sequence>
<evidence type="ECO:0000256" key="5">
    <source>
        <dbReference type="ARBA" id="ARBA00022741"/>
    </source>
</evidence>
<dbReference type="InterPro" id="IPR015853">
    <property type="entry name" value="ABC_transpr_FbpC"/>
</dbReference>
<dbReference type="InterPro" id="IPR027417">
    <property type="entry name" value="P-loop_NTPase"/>
</dbReference>
<evidence type="ECO:0000256" key="1">
    <source>
        <dbReference type="ARBA" id="ARBA00004417"/>
    </source>
</evidence>
<dbReference type="EMBL" id="BSOP01000031">
    <property type="protein sequence ID" value="GLR52671.1"/>
    <property type="molecule type" value="Genomic_DNA"/>
</dbReference>
<dbReference type="Gene3D" id="2.40.50.100">
    <property type="match status" value="1"/>
</dbReference>
<dbReference type="PANTHER" id="PTHR43875:SF1">
    <property type="entry name" value="OSMOPROTECTIVE COMPOUNDS UPTAKE ATP-BINDING PROTEIN GGTA"/>
    <property type="match status" value="1"/>
</dbReference>
<dbReference type="Gene3D" id="3.40.50.300">
    <property type="entry name" value="P-loop containing nucleotide triphosphate hydrolases"/>
    <property type="match status" value="1"/>
</dbReference>
<comment type="subcellular location">
    <subcellularLocation>
        <location evidence="1">Cell inner membrane</location>
        <topology evidence="1">Peripheral membrane protein</topology>
    </subcellularLocation>
</comment>
<protein>
    <submittedName>
        <fullName evidence="9">Sugar ABC transporter</fullName>
    </submittedName>
</protein>
<dbReference type="SMART" id="SM00382">
    <property type="entry name" value="AAA"/>
    <property type="match status" value="1"/>
</dbReference>
<keyword evidence="6" id="KW-0067">ATP-binding</keyword>
<dbReference type="PANTHER" id="PTHR43875">
    <property type="entry name" value="MALTODEXTRIN IMPORT ATP-BINDING PROTEIN MSMX"/>
    <property type="match status" value="1"/>
</dbReference>
<evidence type="ECO:0000256" key="3">
    <source>
        <dbReference type="ARBA" id="ARBA00022448"/>
    </source>
</evidence>
<evidence type="ECO:0000313" key="9">
    <source>
        <dbReference type="EMBL" id="GLR52671.1"/>
    </source>
</evidence>
<reference evidence="10" key="1">
    <citation type="journal article" date="2019" name="Int. J. Syst. Evol. Microbiol.">
        <title>The Global Catalogue of Microorganisms (GCM) 10K type strain sequencing project: providing services to taxonomists for standard genome sequencing and annotation.</title>
        <authorList>
            <consortium name="The Broad Institute Genomics Platform"/>
            <consortium name="The Broad Institute Genome Sequencing Center for Infectious Disease"/>
            <person name="Wu L."/>
            <person name="Ma J."/>
        </authorList>
    </citation>
    <scope>NUCLEOTIDE SEQUENCE [LARGE SCALE GENOMIC DNA]</scope>
    <source>
        <strain evidence="10">NBRC 102122</strain>
    </source>
</reference>
<evidence type="ECO:0000313" key="10">
    <source>
        <dbReference type="Proteomes" id="UP001156702"/>
    </source>
</evidence>
<evidence type="ECO:0000256" key="2">
    <source>
        <dbReference type="ARBA" id="ARBA00005417"/>
    </source>
</evidence>
<accession>A0ABQ5ZKU2</accession>
<dbReference type="InterPro" id="IPR047641">
    <property type="entry name" value="ABC_transpr_MalK/UgpC-like"/>
</dbReference>
<evidence type="ECO:0000259" key="8">
    <source>
        <dbReference type="PROSITE" id="PS50893"/>
    </source>
</evidence>
<dbReference type="PROSITE" id="PS00211">
    <property type="entry name" value="ABC_TRANSPORTER_1"/>
    <property type="match status" value="1"/>
</dbReference>
<keyword evidence="7" id="KW-0472">Membrane</keyword>
<dbReference type="InterPro" id="IPR003439">
    <property type="entry name" value="ABC_transporter-like_ATP-bd"/>
</dbReference>
<evidence type="ECO:0000256" key="7">
    <source>
        <dbReference type="ARBA" id="ARBA00023136"/>
    </source>
</evidence>
<dbReference type="RefSeq" id="WP_244769137.1">
    <property type="nucleotide sequence ID" value="NZ_BSOP01000031.1"/>
</dbReference>
<keyword evidence="4" id="KW-1003">Cell membrane</keyword>
<name>A0ABQ5ZKU2_9HYPH</name>
<feature type="domain" description="ABC transporter" evidence="8">
    <location>
        <begin position="12"/>
        <end position="248"/>
    </location>
</feature>